<evidence type="ECO:0000313" key="1">
    <source>
        <dbReference type="EMBL" id="KAK7687707.1"/>
    </source>
</evidence>
<organism evidence="1 2">
    <name type="scientific">Cerrena zonata</name>
    <dbReference type="NCBI Taxonomy" id="2478898"/>
    <lineage>
        <taxon>Eukaryota</taxon>
        <taxon>Fungi</taxon>
        <taxon>Dikarya</taxon>
        <taxon>Basidiomycota</taxon>
        <taxon>Agaricomycotina</taxon>
        <taxon>Agaricomycetes</taxon>
        <taxon>Polyporales</taxon>
        <taxon>Cerrenaceae</taxon>
        <taxon>Cerrena</taxon>
    </lineage>
</organism>
<sequence length="209" mass="23969">MTYNLYYERTPPLKYIRTNVNEPYEQLKAVLEEMLAHPQILPDGGYLGFGLQRQYGLSEDTDLSTLVQNLKGSDALLMTVCDDLSIDVSVRMLYSGDDGYDVLAHQIYDIGHETVEEYPYADYIIQNDSEAFRVNTDKRDKDSKMPMIRWVVGNIKLGYVSQTISTYGNEPSLDQMYGHVCLIITIGPHGDRQNIDNLPQRDDDDNDYY</sequence>
<evidence type="ECO:0000313" key="2">
    <source>
        <dbReference type="Proteomes" id="UP001385951"/>
    </source>
</evidence>
<dbReference type="AlphaFoldDB" id="A0AAW0G839"/>
<dbReference type="EMBL" id="JASBNA010000012">
    <property type="protein sequence ID" value="KAK7687707.1"/>
    <property type="molecule type" value="Genomic_DNA"/>
</dbReference>
<keyword evidence="2" id="KW-1185">Reference proteome</keyword>
<comment type="caution">
    <text evidence="1">The sequence shown here is derived from an EMBL/GenBank/DDBJ whole genome shotgun (WGS) entry which is preliminary data.</text>
</comment>
<gene>
    <name evidence="1" type="ORF">QCA50_008923</name>
</gene>
<protein>
    <submittedName>
        <fullName evidence="1">Uncharacterized protein</fullName>
    </submittedName>
</protein>
<name>A0AAW0G839_9APHY</name>
<dbReference type="Proteomes" id="UP001385951">
    <property type="component" value="Unassembled WGS sequence"/>
</dbReference>
<accession>A0AAW0G839</accession>
<reference evidence="1 2" key="1">
    <citation type="submission" date="2022-09" db="EMBL/GenBank/DDBJ databases">
        <authorList>
            <person name="Palmer J.M."/>
        </authorList>
    </citation>
    <scope>NUCLEOTIDE SEQUENCE [LARGE SCALE GENOMIC DNA]</scope>
    <source>
        <strain evidence="1 2">DSM 7382</strain>
    </source>
</reference>
<proteinExistence type="predicted"/>